<evidence type="ECO:0000259" key="12">
    <source>
        <dbReference type="PROSITE" id="PS51846"/>
    </source>
</evidence>
<reference evidence="13 14" key="1">
    <citation type="submission" date="2020-04" db="EMBL/GenBank/DDBJ databases">
        <authorList>
            <person name="Hitch T.C.A."/>
            <person name="Wylensek D."/>
            <person name="Clavel T."/>
        </authorList>
    </citation>
    <scope>NUCLEOTIDE SEQUENCE [LARGE SCALE GENOMIC DNA]</scope>
    <source>
        <strain evidence="13 14">BL-383-APC-2I</strain>
    </source>
</reference>
<dbReference type="InterPro" id="IPR002550">
    <property type="entry name" value="CNNM"/>
</dbReference>
<evidence type="ECO:0000256" key="8">
    <source>
        <dbReference type="PROSITE-ProRule" id="PRU01193"/>
    </source>
</evidence>
<feature type="transmembrane region" description="Helical" evidence="10">
    <location>
        <begin position="99"/>
        <end position="119"/>
    </location>
</feature>
<evidence type="ECO:0000313" key="13">
    <source>
        <dbReference type="EMBL" id="NMF08047.1"/>
    </source>
</evidence>
<keyword evidence="2" id="KW-1003">Cell membrane</keyword>
<keyword evidence="3 8" id="KW-0812">Transmembrane</keyword>
<dbReference type="Gene3D" id="3.10.580.10">
    <property type="entry name" value="CBS-domain"/>
    <property type="match status" value="1"/>
</dbReference>
<evidence type="ECO:0000259" key="11">
    <source>
        <dbReference type="PROSITE" id="PS51371"/>
    </source>
</evidence>
<dbReference type="EMBL" id="JABAGA010000001">
    <property type="protein sequence ID" value="NMF08047.1"/>
    <property type="molecule type" value="Genomic_DNA"/>
</dbReference>
<dbReference type="SUPFAM" id="SSF54631">
    <property type="entry name" value="CBS-domain pair"/>
    <property type="match status" value="1"/>
</dbReference>
<feature type="domain" description="CBS" evidence="11">
    <location>
        <begin position="222"/>
        <end position="281"/>
    </location>
</feature>
<dbReference type="GO" id="GO:0005886">
    <property type="term" value="C:plasma membrane"/>
    <property type="evidence" value="ECO:0007669"/>
    <property type="project" value="UniProtKB-SubCell"/>
</dbReference>
<evidence type="ECO:0000256" key="6">
    <source>
        <dbReference type="ARBA" id="ARBA00023136"/>
    </source>
</evidence>
<evidence type="ECO:0000256" key="3">
    <source>
        <dbReference type="ARBA" id="ARBA00022692"/>
    </source>
</evidence>
<gene>
    <name evidence="13" type="ORF">HF852_00210</name>
</gene>
<keyword evidence="7" id="KW-0129">CBS domain</keyword>
<feature type="transmembrane region" description="Helical" evidence="10">
    <location>
        <begin position="49"/>
        <end position="74"/>
    </location>
</feature>
<dbReference type="InterPro" id="IPR051676">
    <property type="entry name" value="UPF0053_domain"/>
</dbReference>
<keyword evidence="6 8" id="KW-0472">Membrane</keyword>
<dbReference type="InterPro" id="IPR044751">
    <property type="entry name" value="Ion_transp-like_CBS"/>
</dbReference>
<evidence type="ECO:0000256" key="4">
    <source>
        <dbReference type="ARBA" id="ARBA00022737"/>
    </source>
</evidence>
<accession>A0A7X9SU04</accession>
<proteinExistence type="predicted"/>
<feature type="domain" description="CNNM transmembrane" evidence="12">
    <location>
        <begin position="1"/>
        <end position="202"/>
    </location>
</feature>
<dbReference type="CDD" id="cd04590">
    <property type="entry name" value="CBS_pair_CorC_HlyC_assoc"/>
    <property type="match status" value="1"/>
</dbReference>
<organism evidence="13 14">
    <name type="scientific">Corynebacterium xerosis</name>
    <dbReference type="NCBI Taxonomy" id="1725"/>
    <lineage>
        <taxon>Bacteria</taxon>
        <taxon>Bacillati</taxon>
        <taxon>Actinomycetota</taxon>
        <taxon>Actinomycetes</taxon>
        <taxon>Mycobacteriales</taxon>
        <taxon>Corynebacteriaceae</taxon>
        <taxon>Corynebacterium</taxon>
    </lineage>
</organism>
<dbReference type="Pfam" id="PF00571">
    <property type="entry name" value="CBS"/>
    <property type="match status" value="2"/>
</dbReference>
<feature type="compositionally biased region" description="Pro residues" evidence="9">
    <location>
        <begin position="390"/>
        <end position="404"/>
    </location>
</feature>
<evidence type="ECO:0000256" key="9">
    <source>
        <dbReference type="SAM" id="MobiDB-lite"/>
    </source>
</evidence>
<name>A0A7X9SU04_9CORY</name>
<evidence type="ECO:0000256" key="7">
    <source>
        <dbReference type="PROSITE-ProRule" id="PRU00703"/>
    </source>
</evidence>
<evidence type="ECO:0000256" key="2">
    <source>
        <dbReference type="ARBA" id="ARBA00022475"/>
    </source>
</evidence>
<evidence type="ECO:0000256" key="10">
    <source>
        <dbReference type="SAM" id="Phobius"/>
    </source>
</evidence>
<evidence type="ECO:0000256" key="1">
    <source>
        <dbReference type="ARBA" id="ARBA00004651"/>
    </source>
</evidence>
<keyword evidence="4" id="KW-0677">Repeat</keyword>
<dbReference type="Proteomes" id="UP000589552">
    <property type="component" value="Unassembled WGS sequence"/>
</dbReference>
<protein>
    <submittedName>
        <fullName evidence="13">HlyC/CorC family transporter</fullName>
    </submittedName>
</protein>
<dbReference type="PROSITE" id="PS51371">
    <property type="entry name" value="CBS"/>
    <property type="match status" value="1"/>
</dbReference>
<sequence>MSDWFGISLTVLLLAFNAFFVGAEFALIAARRDRLEALIAQGKKRAKTVLGATEHLSMMLAAAQLGITICSLLLGKVSEPAIAHLLEEPFAAVGVPESLLHPISFAIALLFISILHILLGEMVPKNIALAGPETMAMWLTPAHLAFYKMTKPLLLFFNWVARHTLAWFGITQKDELDSTVNTDELASMIAESRQEGLLDDEEHSRLNRALSSENRSIREVLIVPSKIRTVPASPTVGDLEAAVTETGFSRFPVSGTDGGYRGYIHVKDVLDRVLDPASGPETPIPDAEIRELISVDADGAIDRTMREMRRRSAHMAMAVGDGGPVGIVTLEDLIEEHIGVVRDWTHETNEAMVSRPIKSTAQGTAAKAVQVKTAAVRAAAKAGHTKHPTQPQPQSKPQPQPRPGGGPRDA</sequence>
<dbReference type="InterPro" id="IPR000644">
    <property type="entry name" value="CBS_dom"/>
</dbReference>
<dbReference type="InterPro" id="IPR046342">
    <property type="entry name" value="CBS_dom_sf"/>
</dbReference>
<feature type="compositionally biased region" description="Low complexity" evidence="9">
    <location>
        <begin position="372"/>
        <end position="389"/>
    </location>
</feature>
<feature type="transmembrane region" description="Helical" evidence="10">
    <location>
        <begin position="6"/>
        <end position="28"/>
    </location>
</feature>
<comment type="subcellular location">
    <subcellularLocation>
        <location evidence="1">Cell membrane</location>
        <topology evidence="1">Multi-pass membrane protein</topology>
    </subcellularLocation>
</comment>
<dbReference type="Pfam" id="PF01595">
    <property type="entry name" value="CNNM"/>
    <property type="match status" value="1"/>
</dbReference>
<keyword evidence="5 8" id="KW-1133">Transmembrane helix</keyword>
<feature type="region of interest" description="Disordered" evidence="9">
    <location>
        <begin position="372"/>
        <end position="410"/>
    </location>
</feature>
<evidence type="ECO:0000256" key="5">
    <source>
        <dbReference type="ARBA" id="ARBA00022989"/>
    </source>
</evidence>
<dbReference type="PROSITE" id="PS51846">
    <property type="entry name" value="CNNM"/>
    <property type="match status" value="1"/>
</dbReference>
<dbReference type="AlphaFoldDB" id="A0A7X9SU04"/>
<comment type="caution">
    <text evidence="13">The sequence shown here is derived from an EMBL/GenBank/DDBJ whole genome shotgun (WGS) entry which is preliminary data.</text>
</comment>
<dbReference type="PANTHER" id="PTHR43099:SF5">
    <property type="entry name" value="HLYC_CORC FAMILY TRANSPORTER"/>
    <property type="match status" value="1"/>
</dbReference>
<evidence type="ECO:0000313" key="14">
    <source>
        <dbReference type="Proteomes" id="UP000589552"/>
    </source>
</evidence>
<dbReference type="PANTHER" id="PTHR43099">
    <property type="entry name" value="UPF0053 PROTEIN YRKA"/>
    <property type="match status" value="1"/>
</dbReference>